<feature type="transmembrane region" description="Helical" evidence="8">
    <location>
        <begin position="106"/>
        <end position="127"/>
    </location>
</feature>
<comment type="subcellular location">
    <subcellularLocation>
        <location evidence="1 8">Cell membrane</location>
        <topology evidence="1 8">Multi-pass membrane protein</topology>
    </subcellularLocation>
</comment>
<sequence length="278" mass="30849">MSRGKWLALLCLLPFAVFFIVFQIAPLVWVLIHSVQSQDSGWGLANFSKIVSSKFYRQAIQHSLEISFWSSVFGIVIAVLGTYSLRKVDSRLRNFVNAFANMTSNFSGVPLAFAFIILLGFNGSITIMLKQAGIIEDFNLYSKTGLIILYTYFQIPLGVLLLYPAFDSLREDWRESASLLGANSWQFWRFIGLPVLTPALLGTFVILLANALGAYATVYALTTGNFNVLPIRIAALVSGDISLDPNMASALAVILVGLMTLVTLVHQWLLKRTYHVAR</sequence>
<dbReference type="AlphaFoldDB" id="A0A266N8A5"/>
<evidence type="ECO:0000256" key="7">
    <source>
        <dbReference type="ARBA" id="ARBA00023136"/>
    </source>
</evidence>
<evidence type="ECO:0000256" key="2">
    <source>
        <dbReference type="ARBA" id="ARBA00007069"/>
    </source>
</evidence>
<proteinExistence type="inferred from homology"/>
<evidence type="ECO:0000256" key="5">
    <source>
        <dbReference type="ARBA" id="ARBA00022692"/>
    </source>
</evidence>
<comment type="caution">
    <text evidence="10">The sequence shown here is derived from an EMBL/GenBank/DDBJ whole genome shotgun (WGS) entry which is preliminary data.</text>
</comment>
<keyword evidence="7 8" id="KW-0472">Membrane</keyword>
<dbReference type="Proteomes" id="UP000215788">
    <property type="component" value="Unassembled WGS sequence"/>
</dbReference>
<feature type="transmembrane region" description="Helical" evidence="8">
    <location>
        <begin position="187"/>
        <end position="209"/>
    </location>
</feature>
<feature type="transmembrane region" description="Helical" evidence="8">
    <location>
        <begin position="147"/>
        <end position="166"/>
    </location>
</feature>
<evidence type="ECO:0000313" key="11">
    <source>
        <dbReference type="Proteomes" id="UP000215788"/>
    </source>
</evidence>
<keyword evidence="5 8" id="KW-0812">Transmembrane</keyword>
<comment type="similarity">
    <text evidence="2">Belongs to the binding-protein-dependent transport system permease family. CysTW subfamily.</text>
</comment>
<dbReference type="GO" id="GO:0055085">
    <property type="term" value="P:transmembrane transport"/>
    <property type="evidence" value="ECO:0007669"/>
    <property type="project" value="InterPro"/>
</dbReference>
<dbReference type="GO" id="GO:0005886">
    <property type="term" value="C:plasma membrane"/>
    <property type="evidence" value="ECO:0007669"/>
    <property type="project" value="UniProtKB-SubCell"/>
</dbReference>
<dbReference type="RefSeq" id="WP_094994018.1">
    <property type="nucleotide sequence ID" value="NZ_NQKI01000022.1"/>
</dbReference>
<dbReference type="InterPro" id="IPR035906">
    <property type="entry name" value="MetI-like_sf"/>
</dbReference>
<feature type="domain" description="ABC transmembrane type-1" evidence="9">
    <location>
        <begin position="60"/>
        <end position="266"/>
    </location>
</feature>
<feature type="transmembrane region" description="Helical" evidence="8">
    <location>
        <begin position="247"/>
        <end position="270"/>
    </location>
</feature>
<reference evidence="10 11" key="1">
    <citation type="submission" date="2017-08" db="EMBL/GenBank/DDBJ databases">
        <title>Genomic and metabolic characterisation of spoilage-associated Pseudomonas species.</title>
        <authorList>
            <person name="Stanborough T."/>
            <person name="Fegan N."/>
            <person name="Powell S.M."/>
            <person name="Singh T."/>
            <person name="Tamplin M.L."/>
            <person name="Chandry P.S."/>
        </authorList>
    </citation>
    <scope>NUCLEOTIDE SEQUENCE [LARGE SCALE GENOMIC DNA]</scope>
    <source>
        <strain evidence="10 11">L1802</strain>
    </source>
</reference>
<gene>
    <name evidence="10" type="ORF">CJF39_14370</name>
</gene>
<keyword evidence="3 8" id="KW-0813">Transport</keyword>
<dbReference type="EMBL" id="NQKI01000022">
    <property type="protein sequence ID" value="OZY58748.1"/>
    <property type="molecule type" value="Genomic_DNA"/>
</dbReference>
<evidence type="ECO:0000256" key="6">
    <source>
        <dbReference type="ARBA" id="ARBA00022989"/>
    </source>
</evidence>
<dbReference type="PANTHER" id="PTHR42929:SF1">
    <property type="entry name" value="INNER MEMBRANE ABC TRANSPORTER PERMEASE PROTEIN YDCU-RELATED"/>
    <property type="match status" value="1"/>
</dbReference>
<dbReference type="InterPro" id="IPR000515">
    <property type="entry name" value="MetI-like"/>
</dbReference>
<keyword evidence="4" id="KW-1003">Cell membrane</keyword>
<evidence type="ECO:0000313" key="10">
    <source>
        <dbReference type="EMBL" id="OZY58748.1"/>
    </source>
</evidence>
<accession>A0A266N8A5</accession>
<organism evidence="10 11">
    <name type="scientific">Pseudomonas lundensis</name>
    <dbReference type="NCBI Taxonomy" id="86185"/>
    <lineage>
        <taxon>Bacteria</taxon>
        <taxon>Pseudomonadati</taxon>
        <taxon>Pseudomonadota</taxon>
        <taxon>Gammaproteobacteria</taxon>
        <taxon>Pseudomonadales</taxon>
        <taxon>Pseudomonadaceae</taxon>
        <taxon>Pseudomonas</taxon>
    </lineage>
</organism>
<dbReference type="SUPFAM" id="SSF161098">
    <property type="entry name" value="MetI-like"/>
    <property type="match status" value="1"/>
</dbReference>
<protein>
    <submittedName>
        <fullName evidence="10">ABC transporter permease</fullName>
    </submittedName>
</protein>
<feature type="transmembrane region" description="Helical" evidence="8">
    <location>
        <begin position="66"/>
        <end position="85"/>
    </location>
</feature>
<evidence type="ECO:0000259" key="9">
    <source>
        <dbReference type="PROSITE" id="PS50928"/>
    </source>
</evidence>
<name>A0A266N8A5_9PSED</name>
<feature type="transmembrane region" description="Helical" evidence="8">
    <location>
        <begin position="7"/>
        <end position="32"/>
    </location>
</feature>
<evidence type="ECO:0000256" key="8">
    <source>
        <dbReference type="RuleBase" id="RU363032"/>
    </source>
</evidence>
<dbReference type="OrthoDB" id="8404154at2"/>
<keyword evidence="6 8" id="KW-1133">Transmembrane helix</keyword>
<dbReference type="Pfam" id="PF00528">
    <property type="entry name" value="BPD_transp_1"/>
    <property type="match status" value="1"/>
</dbReference>
<dbReference type="Gene3D" id="1.10.3720.10">
    <property type="entry name" value="MetI-like"/>
    <property type="match status" value="1"/>
</dbReference>
<evidence type="ECO:0000256" key="1">
    <source>
        <dbReference type="ARBA" id="ARBA00004651"/>
    </source>
</evidence>
<dbReference type="PROSITE" id="PS50928">
    <property type="entry name" value="ABC_TM1"/>
    <property type="match status" value="1"/>
</dbReference>
<dbReference type="CDD" id="cd06261">
    <property type="entry name" value="TM_PBP2"/>
    <property type="match status" value="1"/>
</dbReference>
<evidence type="ECO:0000256" key="3">
    <source>
        <dbReference type="ARBA" id="ARBA00022448"/>
    </source>
</evidence>
<evidence type="ECO:0000256" key="4">
    <source>
        <dbReference type="ARBA" id="ARBA00022475"/>
    </source>
</evidence>
<dbReference type="PANTHER" id="PTHR42929">
    <property type="entry name" value="INNER MEMBRANE ABC TRANSPORTER PERMEASE PROTEIN YDCU-RELATED-RELATED"/>
    <property type="match status" value="1"/>
</dbReference>